<dbReference type="OrthoDB" id="2801423at2759"/>
<dbReference type="STRING" id="747525.W4JTX6"/>
<sequence>MMAWKAHEVLRNVGTDGQPTIVVLDNIQAYKRLWNPSLGREAQMIVGTGATAAQMEDCPPGAFELAPLLENCKQNKWFTLMIKALEKHINWVHIHAVKRFHWVDALIFYVPALAMHRDAFGHMFNDQTCKHQINPKRHTVVSMQGMTAALSNFLGQLGITEETYGRKLLFFTGDGKTFEGINKVKKLLSAQEGDFRSFQFVHAVLEIWHTKWTNLIRIFQCHWGTSHEVSDPSTLGYLAQATLSPIPDYLGTNNLSAFFESLAVANRLPCLTALLDDANILVKQYCTTDAYMCAPHPELVGGAWYSNAPIRPTWGIHGMNSSTTGRDIQLNLDKSVRLLGDLNNHGGALQSESLDTGSLLEESKHESPNSRSDWALVNNILLMRDGIWFLEVCHAVTLGDIGRVWEVLKGKAGKFHELDLTQEHFNKYLEEFAQHKGKEFGDKWYRDVLSIYIHNFMCLSDKMEKAVNLADRSLHHTNKCIDNKLRLVI</sequence>
<dbReference type="KEGG" id="hir:HETIRDRAFT_421218"/>
<keyword evidence="3" id="KW-1185">Reference proteome</keyword>
<dbReference type="GeneID" id="20673711"/>
<dbReference type="InterPro" id="IPR046496">
    <property type="entry name" value="DUF6589"/>
</dbReference>
<dbReference type="RefSeq" id="XP_009550565.1">
    <property type="nucleotide sequence ID" value="XM_009552270.1"/>
</dbReference>
<feature type="domain" description="DUF6589" evidence="1">
    <location>
        <begin position="409"/>
        <end position="476"/>
    </location>
</feature>
<name>W4JTX6_HETIT</name>
<dbReference type="Proteomes" id="UP000030671">
    <property type="component" value="Unassembled WGS sequence"/>
</dbReference>
<dbReference type="eggNOG" id="ENOG502SJ72">
    <property type="taxonomic scope" value="Eukaryota"/>
</dbReference>
<gene>
    <name evidence="2" type="ORF">HETIRDRAFT_421218</name>
</gene>
<evidence type="ECO:0000313" key="3">
    <source>
        <dbReference type="Proteomes" id="UP000030671"/>
    </source>
</evidence>
<feature type="domain" description="DUF6589" evidence="1">
    <location>
        <begin position="78"/>
        <end position="241"/>
    </location>
</feature>
<reference evidence="2 3" key="1">
    <citation type="journal article" date="2012" name="New Phytol.">
        <title>Insight into trade-off between wood decay and parasitism from the genome of a fungal forest pathogen.</title>
        <authorList>
            <person name="Olson A."/>
            <person name="Aerts A."/>
            <person name="Asiegbu F."/>
            <person name="Belbahri L."/>
            <person name="Bouzid O."/>
            <person name="Broberg A."/>
            <person name="Canback B."/>
            <person name="Coutinho P.M."/>
            <person name="Cullen D."/>
            <person name="Dalman K."/>
            <person name="Deflorio G."/>
            <person name="van Diepen L.T."/>
            <person name="Dunand C."/>
            <person name="Duplessis S."/>
            <person name="Durling M."/>
            <person name="Gonthier P."/>
            <person name="Grimwood J."/>
            <person name="Fossdal C.G."/>
            <person name="Hansson D."/>
            <person name="Henrissat B."/>
            <person name="Hietala A."/>
            <person name="Himmelstrand K."/>
            <person name="Hoffmeister D."/>
            <person name="Hogberg N."/>
            <person name="James T.Y."/>
            <person name="Karlsson M."/>
            <person name="Kohler A."/>
            <person name="Kues U."/>
            <person name="Lee Y.H."/>
            <person name="Lin Y.C."/>
            <person name="Lind M."/>
            <person name="Lindquist E."/>
            <person name="Lombard V."/>
            <person name="Lucas S."/>
            <person name="Lunden K."/>
            <person name="Morin E."/>
            <person name="Murat C."/>
            <person name="Park J."/>
            <person name="Raffaello T."/>
            <person name="Rouze P."/>
            <person name="Salamov A."/>
            <person name="Schmutz J."/>
            <person name="Solheim H."/>
            <person name="Stahlberg J."/>
            <person name="Velez H."/>
            <person name="de Vries R.P."/>
            <person name="Wiebenga A."/>
            <person name="Woodward S."/>
            <person name="Yakovlev I."/>
            <person name="Garbelotto M."/>
            <person name="Martin F."/>
            <person name="Grigoriev I.V."/>
            <person name="Stenlid J."/>
        </authorList>
    </citation>
    <scope>NUCLEOTIDE SEQUENCE [LARGE SCALE GENOMIC DNA]</scope>
    <source>
        <strain evidence="2 3">TC 32-1</strain>
    </source>
</reference>
<protein>
    <recommendedName>
        <fullName evidence="1">DUF6589 domain-containing protein</fullName>
    </recommendedName>
</protein>
<proteinExistence type="predicted"/>
<evidence type="ECO:0000313" key="2">
    <source>
        <dbReference type="EMBL" id="ETW77008.1"/>
    </source>
</evidence>
<accession>W4JTX6</accession>
<organism evidence="2 3">
    <name type="scientific">Heterobasidion irregulare (strain TC 32-1)</name>
    <dbReference type="NCBI Taxonomy" id="747525"/>
    <lineage>
        <taxon>Eukaryota</taxon>
        <taxon>Fungi</taxon>
        <taxon>Dikarya</taxon>
        <taxon>Basidiomycota</taxon>
        <taxon>Agaricomycotina</taxon>
        <taxon>Agaricomycetes</taxon>
        <taxon>Russulales</taxon>
        <taxon>Bondarzewiaceae</taxon>
        <taxon>Heterobasidion</taxon>
        <taxon>Heterobasidion annosum species complex</taxon>
    </lineage>
</organism>
<dbReference type="InParanoid" id="W4JTX6"/>
<dbReference type="AlphaFoldDB" id="W4JTX6"/>
<evidence type="ECO:0000259" key="1">
    <source>
        <dbReference type="Pfam" id="PF20231"/>
    </source>
</evidence>
<dbReference type="HOGENOM" id="CLU_006728_0_0_1"/>
<dbReference type="EMBL" id="KI925463">
    <property type="protein sequence ID" value="ETW77008.1"/>
    <property type="molecule type" value="Genomic_DNA"/>
</dbReference>
<dbReference type="Pfam" id="PF20231">
    <property type="entry name" value="DUF6589"/>
    <property type="match status" value="2"/>
</dbReference>